<sequence length="271" mass="27962">MTTALAPRTALFLPASNARAIEKAHGLDAEMVILDLEDAVKPALKDEARAMAVAAAGEDWGARILAIRVNGRGTAEHDADLAAVRDSACRLAVLPKAESPDQVAAVIAALGGARLIAMIETPRGVLNAAAIAAVPGVIGLLAGTNDLRAELRIPPVASRDSLSLALQSIVLAARAAGICAFDGVFNGLDDADGLADEARHGRALGFDGKSLIHPNQIATTALAFGPTDAELADARALIEAATGGAERFRDRMIEAMHVDQARALIARADRP</sequence>
<reference evidence="6 7" key="1">
    <citation type="submission" date="2024-05" db="EMBL/GenBank/DDBJ databases">
        <title>Sphingomonas sp. HF-S3 16S ribosomal RNA gene Genome sequencing and assembly.</title>
        <authorList>
            <person name="Lee H."/>
        </authorList>
    </citation>
    <scope>NUCLEOTIDE SEQUENCE [LARGE SCALE GENOMIC DNA]</scope>
    <source>
        <strain evidence="6 7">HF-S3</strain>
    </source>
</reference>
<evidence type="ECO:0000256" key="3">
    <source>
        <dbReference type="ARBA" id="ARBA00022723"/>
    </source>
</evidence>
<keyword evidence="6" id="KW-0456">Lyase</keyword>
<evidence type="ECO:0000313" key="6">
    <source>
        <dbReference type="EMBL" id="MEN3746923.1"/>
    </source>
</evidence>
<dbReference type="SUPFAM" id="SSF51621">
    <property type="entry name" value="Phosphoenolpyruvate/pyruvate domain"/>
    <property type="match status" value="1"/>
</dbReference>
<feature type="domain" description="HpcH/HpaI aldolase/citrate lyase" evidence="5">
    <location>
        <begin position="8"/>
        <end position="214"/>
    </location>
</feature>
<name>A0ABV0B7E8_9SPHN</name>
<dbReference type="EMBL" id="JBDIZK010000003">
    <property type="protein sequence ID" value="MEN3746923.1"/>
    <property type="molecule type" value="Genomic_DNA"/>
</dbReference>
<comment type="cofactor">
    <cofactor evidence="1">
        <name>Mg(2+)</name>
        <dbReference type="ChEBI" id="CHEBI:18420"/>
    </cofactor>
</comment>
<dbReference type="PANTHER" id="PTHR32308">
    <property type="entry name" value="LYASE BETA SUBUNIT, PUTATIVE (AFU_ORTHOLOGUE AFUA_4G13030)-RELATED"/>
    <property type="match status" value="1"/>
</dbReference>
<comment type="similarity">
    <text evidence="2">Belongs to the HpcH/HpaI aldolase family.</text>
</comment>
<dbReference type="InterPro" id="IPR005000">
    <property type="entry name" value="Aldolase/citrate-lyase_domain"/>
</dbReference>
<dbReference type="RefSeq" id="WP_346245914.1">
    <property type="nucleotide sequence ID" value="NZ_JBDIZK010000003.1"/>
</dbReference>
<dbReference type="Gene3D" id="3.20.20.60">
    <property type="entry name" value="Phosphoenolpyruvate-binding domains"/>
    <property type="match status" value="1"/>
</dbReference>
<dbReference type="PANTHER" id="PTHR32308:SF10">
    <property type="entry name" value="CITRATE LYASE SUBUNIT BETA"/>
    <property type="match status" value="1"/>
</dbReference>
<evidence type="ECO:0000256" key="1">
    <source>
        <dbReference type="ARBA" id="ARBA00001946"/>
    </source>
</evidence>
<evidence type="ECO:0000259" key="5">
    <source>
        <dbReference type="Pfam" id="PF03328"/>
    </source>
</evidence>
<proteinExistence type="inferred from homology"/>
<gene>
    <name evidence="6" type="ORF">TPR58_07075</name>
</gene>
<accession>A0ABV0B7E8</accession>
<dbReference type="PIRSF" id="PIRSF015582">
    <property type="entry name" value="Cit_lyase_B"/>
    <property type="match status" value="1"/>
</dbReference>
<evidence type="ECO:0000256" key="4">
    <source>
        <dbReference type="ARBA" id="ARBA00022842"/>
    </source>
</evidence>
<dbReference type="GO" id="GO:0016829">
    <property type="term" value="F:lyase activity"/>
    <property type="evidence" value="ECO:0007669"/>
    <property type="project" value="UniProtKB-KW"/>
</dbReference>
<dbReference type="Pfam" id="PF03328">
    <property type="entry name" value="HpcH_HpaI"/>
    <property type="match status" value="1"/>
</dbReference>
<dbReference type="InterPro" id="IPR040442">
    <property type="entry name" value="Pyrv_kinase-like_dom_sf"/>
</dbReference>
<keyword evidence="7" id="KW-1185">Reference proteome</keyword>
<dbReference type="Proteomes" id="UP001427805">
    <property type="component" value="Unassembled WGS sequence"/>
</dbReference>
<evidence type="ECO:0000256" key="2">
    <source>
        <dbReference type="ARBA" id="ARBA00005568"/>
    </source>
</evidence>
<dbReference type="InterPro" id="IPR011206">
    <property type="entry name" value="Citrate_lyase_beta/mcl1/mcl2"/>
</dbReference>
<evidence type="ECO:0000313" key="7">
    <source>
        <dbReference type="Proteomes" id="UP001427805"/>
    </source>
</evidence>
<organism evidence="6 7">
    <name type="scientific">Sphingomonas rustica</name>
    <dbReference type="NCBI Taxonomy" id="3103142"/>
    <lineage>
        <taxon>Bacteria</taxon>
        <taxon>Pseudomonadati</taxon>
        <taxon>Pseudomonadota</taxon>
        <taxon>Alphaproteobacteria</taxon>
        <taxon>Sphingomonadales</taxon>
        <taxon>Sphingomonadaceae</taxon>
        <taxon>Sphingomonas</taxon>
    </lineage>
</organism>
<keyword evidence="4" id="KW-0460">Magnesium</keyword>
<comment type="caution">
    <text evidence="6">The sequence shown here is derived from an EMBL/GenBank/DDBJ whole genome shotgun (WGS) entry which is preliminary data.</text>
</comment>
<dbReference type="InterPro" id="IPR015813">
    <property type="entry name" value="Pyrv/PenolPyrv_kinase-like_dom"/>
</dbReference>
<protein>
    <submittedName>
        <fullName evidence="6">CoA ester lyase</fullName>
    </submittedName>
</protein>
<keyword evidence="3" id="KW-0479">Metal-binding</keyword>